<proteinExistence type="inferred from homology"/>
<reference evidence="6 7" key="1">
    <citation type="submission" date="2024-09" db="EMBL/GenBank/DDBJ databases">
        <title>T2T genomes of carrot and Alternaria dauci and their utility for understanding host-pathogen interaction during carrot leaf blight disease.</title>
        <authorList>
            <person name="Liu W."/>
            <person name="Xu S."/>
            <person name="Ou C."/>
            <person name="Liu X."/>
            <person name="Zhuang F."/>
            <person name="Deng X.W."/>
        </authorList>
    </citation>
    <scope>NUCLEOTIDE SEQUENCE [LARGE SCALE GENOMIC DNA]</scope>
    <source>
        <strain evidence="6 7">A2016</strain>
    </source>
</reference>
<evidence type="ECO:0000313" key="7">
    <source>
        <dbReference type="Proteomes" id="UP001578633"/>
    </source>
</evidence>
<accession>A0ABR3U752</accession>
<dbReference type="CDD" id="cd11041">
    <property type="entry name" value="CYP503A1-like"/>
    <property type="match status" value="1"/>
</dbReference>
<dbReference type="PANTHER" id="PTHR46206">
    <property type="entry name" value="CYTOCHROME P450"/>
    <property type="match status" value="1"/>
</dbReference>
<keyword evidence="3" id="KW-0479">Metal-binding</keyword>
<gene>
    <name evidence="6" type="ORF">ACET3X_008830</name>
</gene>
<comment type="similarity">
    <text evidence="2">Belongs to the cytochrome P450 family.</text>
</comment>
<dbReference type="GeneID" id="96089152"/>
<organism evidence="6 7">
    <name type="scientific">Alternaria dauci</name>
    <dbReference type="NCBI Taxonomy" id="48095"/>
    <lineage>
        <taxon>Eukaryota</taxon>
        <taxon>Fungi</taxon>
        <taxon>Dikarya</taxon>
        <taxon>Ascomycota</taxon>
        <taxon>Pezizomycotina</taxon>
        <taxon>Dothideomycetes</taxon>
        <taxon>Pleosporomycetidae</taxon>
        <taxon>Pleosporales</taxon>
        <taxon>Pleosporineae</taxon>
        <taxon>Pleosporaceae</taxon>
        <taxon>Alternaria</taxon>
        <taxon>Alternaria sect. Porri</taxon>
    </lineage>
</organism>
<keyword evidence="4" id="KW-0560">Oxidoreductase</keyword>
<dbReference type="RefSeq" id="XP_069302907.1">
    <property type="nucleotide sequence ID" value="XM_069455434.1"/>
</dbReference>
<dbReference type="SUPFAM" id="SSF48264">
    <property type="entry name" value="Cytochrome P450"/>
    <property type="match status" value="1"/>
</dbReference>
<evidence type="ECO:0008006" key="8">
    <source>
        <dbReference type="Google" id="ProtNLM"/>
    </source>
</evidence>
<comment type="caution">
    <text evidence="6">The sequence shown here is derived from an EMBL/GenBank/DDBJ whole genome shotgun (WGS) entry which is preliminary data.</text>
</comment>
<evidence type="ECO:0000256" key="3">
    <source>
        <dbReference type="ARBA" id="ARBA00022723"/>
    </source>
</evidence>
<dbReference type="Gene3D" id="1.10.630.10">
    <property type="entry name" value="Cytochrome P450"/>
    <property type="match status" value="1"/>
</dbReference>
<evidence type="ECO:0000256" key="1">
    <source>
        <dbReference type="ARBA" id="ARBA00001971"/>
    </source>
</evidence>
<evidence type="ECO:0000256" key="4">
    <source>
        <dbReference type="ARBA" id="ARBA00023002"/>
    </source>
</evidence>
<protein>
    <recommendedName>
        <fullName evidence="8">Cytochrome P450 monooxygenase</fullName>
    </recommendedName>
</protein>
<sequence length="218" mass="25374">MTQTLYDLCEHPEYFEPIREELVRVLREDGGWGKTTLNKLWKLDSLIKESQRFSPVFTLTFQRIFHQSITLSNGTHFPSGTRIAVPTHWMLNDSTYVPGAADPSTFDPFRYSRIREDPAHPENAQRHMLAMTEPSNMAFGYGRYACPGRFYAVNEMKMIMGHLLLRYDFKFIEGCSRPKNFTFGSDMYPDRSARLLIRERTNIEDGVEELLGRTMVKD</sequence>
<name>A0ABR3U752_9PLEO</name>
<dbReference type="PRINTS" id="PR00463">
    <property type="entry name" value="EP450I"/>
</dbReference>
<dbReference type="InterPro" id="IPR002401">
    <property type="entry name" value="Cyt_P450_E_grp-I"/>
</dbReference>
<keyword evidence="7" id="KW-1185">Reference proteome</keyword>
<dbReference type="InterPro" id="IPR036396">
    <property type="entry name" value="Cyt_P450_sf"/>
</dbReference>
<dbReference type="Pfam" id="PF00067">
    <property type="entry name" value="p450"/>
    <property type="match status" value="1"/>
</dbReference>
<evidence type="ECO:0000256" key="2">
    <source>
        <dbReference type="ARBA" id="ARBA00010617"/>
    </source>
</evidence>
<comment type="cofactor">
    <cofactor evidence="1">
        <name>heme</name>
        <dbReference type="ChEBI" id="CHEBI:30413"/>
    </cofactor>
</comment>
<dbReference type="InterPro" id="IPR001128">
    <property type="entry name" value="Cyt_P450"/>
</dbReference>
<dbReference type="PRINTS" id="PR00385">
    <property type="entry name" value="P450"/>
</dbReference>
<dbReference type="Proteomes" id="UP001578633">
    <property type="component" value="Chromosome 9"/>
</dbReference>
<evidence type="ECO:0000256" key="5">
    <source>
        <dbReference type="ARBA" id="ARBA00023004"/>
    </source>
</evidence>
<evidence type="ECO:0000313" key="6">
    <source>
        <dbReference type="EMBL" id="KAL1792323.1"/>
    </source>
</evidence>
<dbReference type="EMBL" id="JBHGVX010000009">
    <property type="protein sequence ID" value="KAL1792323.1"/>
    <property type="molecule type" value="Genomic_DNA"/>
</dbReference>
<keyword evidence="5" id="KW-0408">Iron</keyword>